<feature type="domain" description="C2" evidence="5">
    <location>
        <begin position="137"/>
        <end position="262"/>
    </location>
</feature>
<feature type="domain" description="C2" evidence="5">
    <location>
        <begin position="1"/>
        <end position="131"/>
    </location>
</feature>
<evidence type="ECO:0000256" key="1">
    <source>
        <dbReference type="ARBA" id="ARBA00009048"/>
    </source>
</evidence>
<dbReference type="GeneID" id="110974015"/>
<accession>A0A8B7XJM5</accession>
<evidence type="ECO:0000313" key="6">
    <source>
        <dbReference type="Proteomes" id="UP000694845"/>
    </source>
</evidence>
<dbReference type="CDD" id="cd04047">
    <property type="entry name" value="C2B_Copine"/>
    <property type="match status" value="1"/>
</dbReference>
<gene>
    <name evidence="7" type="primary">LOC110974015</name>
</gene>
<dbReference type="AlphaFoldDB" id="A0A8B7XJM5"/>
<name>A0A8B7XJM5_ACAPL</name>
<dbReference type="InterPro" id="IPR002035">
    <property type="entry name" value="VWF_A"/>
</dbReference>
<dbReference type="FunFam" id="2.60.40.150:FF:000099">
    <property type="entry name" value="Copine 3"/>
    <property type="match status" value="1"/>
</dbReference>
<dbReference type="InterPro" id="IPR045052">
    <property type="entry name" value="Copine"/>
</dbReference>
<dbReference type="InterPro" id="IPR000008">
    <property type="entry name" value="C2_dom"/>
</dbReference>
<dbReference type="FunFam" id="2.60.40.150:FF:000013">
    <property type="entry name" value="copine-9 isoform X1"/>
    <property type="match status" value="1"/>
</dbReference>
<evidence type="ECO:0000313" key="7">
    <source>
        <dbReference type="RefSeq" id="XP_022080998.1"/>
    </source>
</evidence>
<organism evidence="6 7">
    <name type="scientific">Acanthaster planci</name>
    <name type="common">Crown-of-thorns starfish</name>
    <dbReference type="NCBI Taxonomy" id="133434"/>
    <lineage>
        <taxon>Eukaryota</taxon>
        <taxon>Metazoa</taxon>
        <taxon>Echinodermata</taxon>
        <taxon>Eleutherozoa</taxon>
        <taxon>Asterozoa</taxon>
        <taxon>Asteroidea</taxon>
        <taxon>Valvatacea</taxon>
        <taxon>Valvatida</taxon>
        <taxon>Acanthasteridae</taxon>
        <taxon>Acanthaster</taxon>
    </lineage>
</organism>
<dbReference type="InterPro" id="IPR037768">
    <property type="entry name" value="C2B_Copine"/>
</dbReference>
<dbReference type="InterPro" id="IPR010734">
    <property type="entry name" value="Copine_C"/>
</dbReference>
<dbReference type="SUPFAM" id="SSF49562">
    <property type="entry name" value="C2 domain (Calcium/lipid-binding domain, CaLB)"/>
    <property type="match status" value="2"/>
</dbReference>
<dbReference type="OMA" id="DMHATIR"/>
<evidence type="ECO:0000259" key="5">
    <source>
        <dbReference type="PROSITE" id="PS50004"/>
    </source>
</evidence>
<keyword evidence="2" id="KW-0479">Metal-binding</keyword>
<dbReference type="Proteomes" id="UP000694845">
    <property type="component" value="Unplaced"/>
</dbReference>
<keyword evidence="6" id="KW-1185">Reference proteome</keyword>
<evidence type="ECO:0000256" key="4">
    <source>
        <dbReference type="ARBA" id="ARBA00022837"/>
    </source>
</evidence>
<dbReference type="GO" id="GO:0005544">
    <property type="term" value="F:calcium-dependent phospholipid binding"/>
    <property type="evidence" value="ECO:0007669"/>
    <property type="project" value="InterPro"/>
</dbReference>
<reference evidence="7" key="1">
    <citation type="submission" date="2025-08" db="UniProtKB">
        <authorList>
            <consortium name="RefSeq"/>
        </authorList>
    </citation>
    <scope>IDENTIFICATION</scope>
</reference>
<dbReference type="InterPro" id="IPR036465">
    <property type="entry name" value="vWFA_dom_sf"/>
</dbReference>
<dbReference type="PANTHER" id="PTHR10857:SF106">
    <property type="entry name" value="C2 DOMAIN-CONTAINING PROTEIN"/>
    <property type="match status" value="1"/>
</dbReference>
<dbReference type="GO" id="GO:0046872">
    <property type="term" value="F:metal ion binding"/>
    <property type="evidence" value="ECO:0007669"/>
    <property type="project" value="UniProtKB-KW"/>
</dbReference>
<protein>
    <submittedName>
        <fullName evidence="7">Copine-8-like isoform X1</fullName>
    </submittedName>
</protein>
<keyword evidence="4" id="KW-0106">Calcium</keyword>
<dbReference type="PANTHER" id="PTHR10857">
    <property type="entry name" value="COPINE"/>
    <property type="match status" value="1"/>
</dbReference>
<dbReference type="KEGG" id="aplc:110974015"/>
<dbReference type="Pfam" id="PF00168">
    <property type="entry name" value="C2"/>
    <property type="match status" value="2"/>
</dbReference>
<proteinExistence type="inferred from homology"/>
<evidence type="ECO:0000256" key="2">
    <source>
        <dbReference type="ARBA" id="ARBA00022723"/>
    </source>
</evidence>
<dbReference type="GO" id="GO:0071277">
    <property type="term" value="P:cellular response to calcium ion"/>
    <property type="evidence" value="ECO:0007669"/>
    <property type="project" value="TreeGrafter"/>
</dbReference>
<dbReference type="InterPro" id="IPR035892">
    <property type="entry name" value="C2_domain_sf"/>
</dbReference>
<comment type="similarity">
    <text evidence="1">Belongs to the copine family.</text>
</comment>
<dbReference type="Gene3D" id="2.60.40.150">
    <property type="entry name" value="C2 domain"/>
    <property type="match status" value="2"/>
</dbReference>
<dbReference type="CDD" id="cd01459">
    <property type="entry name" value="vWA_copine_like"/>
    <property type="match status" value="1"/>
</dbReference>
<keyword evidence="3" id="KW-0677">Repeat</keyword>
<dbReference type="RefSeq" id="XP_022080998.1">
    <property type="nucleotide sequence ID" value="XM_022225306.1"/>
</dbReference>
<dbReference type="SUPFAM" id="SSF53300">
    <property type="entry name" value="vWA-like"/>
    <property type="match status" value="1"/>
</dbReference>
<dbReference type="GO" id="GO:0005886">
    <property type="term" value="C:plasma membrane"/>
    <property type="evidence" value="ECO:0007669"/>
    <property type="project" value="TreeGrafter"/>
</dbReference>
<dbReference type="SMART" id="SM00239">
    <property type="entry name" value="C2"/>
    <property type="match status" value="2"/>
</dbReference>
<dbReference type="Pfam" id="PF07002">
    <property type="entry name" value="Copine"/>
    <property type="match status" value="1"/>
</dbReference>
<dbReference type="CDD" id="cd04048">
    <property type="entry name" value="C2A_Copine"/>
    <property type="match status" value="1"/>
</dbReference>
<sequence length="557" mass="62149">MAVNSAATLFQPGTASVPATRVEITVSCRDLRDRDVMSKSDPMCVLYTTQLGSKQFAEYERTEQIQNTLNPDFVKKFILTYFFEECQRLKFEIYDVDSPRQKLTSHDFLGSLETTLGEILGSSNNRLEKPLNASGKKAGKIIIAAEEVSDCKTRATFSFCGHKLDKKDFLGKSDPFMVFYRCNEDNSYTICHKTEVIKNTLNPSWRPFPILVRALCNGDQDRTIKVECFDWDSDGGSHDLIGIFTTNMKQLSTGKQTFELINPKKKAKKKGYKNSGTIELTNCVVEEQPSFLDYIKGGMQINFTVAVDFTASNGNPSHSNSLHYINPYQPNHYEMAISSVGEVIQDYDSDKLFPVLGFGARIPPEGKVSHEFPVNFNAQSPFCMGIPGIMQAYQQCIRTVQLYGPTNFAPIISHVAKFAQAYMDGSNYFILLMITDGVISDMEMTKEAIIRASFLPMSIIIIGVGPAEFDAMEELDADKQALSYRGRVAERDIVQFVPFREYIGGVGSGNQHLSQARLAKDVLAEVPDQIVAYMKKRGIQPSAMPASHTPLSPPPTQ</sequence>
<dbReference type="SMART" id="SM00327">
    <property type="entry name" value="VWA"/>
    <property type="match status" value="1"/>
</dbReference>
<dbReference type="OrthoDB" id="5855668at2759"/>
<evidence type="ECO:0000256" key="3">
    <source>
        <dbReference type="ARBA" id="ARBA00022737"/>
    </source>
</evidence>
<dbReference type="PROSITE" id="PS50004">
    <property type="entry name" value="C2"/>
    <property type="match status" value="2"/>
</dbReference>